<name>A0A1E4SYC6_9ASCO</name>
<dbReference type="EMBL" id="KV453856">
    <property type="protein sequence ID" value="ODV84499.1"/>
    <property type="molecule type" value="Genomic_DNA"/>
</dbReference>
<dbReference type="AlphaFoldDB" id="A0A1E4SYC6"/>
<protein>
    <submittedName>
        <fullName evidence="1">Uncharacterized protein</fullName>
    </submittedName>
</protein>
<gene>
    <name evidence="1" type="ORF">CANARDRAFT_191114</name>
</gene>
<sequence>EQLEFRDAKNERLGLPPSLRITLFSTTAGLLGGCGGMIHGYKLASLRYLASNSHRLPTSKSGWFFYHKRKNYYCLKESMITGFKTSLKLSIWVGLLFSLESSLDSIRGLKDFGNTMMATTLNGFIYAWINQMNKVQSKEYIKKGGRLGIVFGLTQDLYTYIRGGDLWYV</sequence>
<dbReference type="PANTHER" id="PTHR37852">
    <property type="entry name" value="YALI0B21208P"/>
    <property type="match status" value="1"/>
</dbReference>
<evidence type="ECO:0000313" key="2">
    <source>
        <dbReference type="Proteomes" id="UP000094801"/>
    </source>
</evidence>
<feature type="non-terminal residue" evidence="1">
    <location>
        <position position="1"/>
    </location>
</feature>
<dbReference type="OrthoDB" id="5584028at2759"/>
<feature type="non-terminal residue" evidence="1">
    <location>
        <position position="169"/>
    </location>
</feature>
<organism evidence="1 2">
    <name type="scientific">[Candida] arabinofermentans NRRL YB-2248</name>
    <dbReference type="NCBI Taxonomy" id="983967"/>
    <lineage>
        <taxon>Eukaryota</taxon>
        <taxon>Fungi</taxon>
        <taxon>Dikarya</taxon>
        <taxon>Ascomycota</taxon>
        <taxon>Saccharomycotina</taxon>
        <taxon>Pichiomycetes</taxon>
        <taxon>Pichiales</taxon>
        <taxon>Pichiaceae</taxon>
        <taxon>Ogataea</taxon>
        <taxon>Ogataea/Candida clade</taxon>
    </lineage>
</organism>
<dbReference type="PANTHER" id="PTHR37852:SF1">
    <property type="entry name" value="HIG1 DOMAIN-CONTAINING PROTEIN"/>
    <property type="match status" value="1"/>
</dbReference>
<keyword evidence="2" id="KW-1185">Reference proteome</keyword>
<evidence type="ECO:0000313" key="1">
    <source>
        <dbReference type="EMBL" id="ODV84499.1"/>
    </source>
</evidence>
<dbReference type="STRING" id="983967.A0A1E4SYC6"/>
<accession>A0A1E4SYC6</accession>
<dbReference type="Proteomes" id="UP000094801">
    <property type="component" value="Unassembled WGS sequence"/>
</dbReference>
<proteinExistence type="predicted"/>
<reference evidence="2" key="1">
    <citation type="submission" date="2016-04" db="EMBL/GenBank/DDBJ databases">
        <title>Comparative genomics of biotechnologically important yeasts.</title>
        <authorList>
            <consortium name="DOE Joint Genome Institute"/>
            <person name="Riley R."/>
            <person name="Haridas S."/>
            <person name="Wolfe K.H."/>
            <person name="Lopes M.R."/>
            <person name="Hittinger C.T."/>
            <person name="Goker M."/>
            <person name="Salamov A."/>
            <person name="Wisecaver J."/>
            <person name="Long T.M."/>
            <person name="Aerts A.L."/>
            <person name="Barry K."/>
            <person name="Choi C."/>
            <person name="Clum A."/>
            <person name="Coughlan A.Y."/>
            <person name="Deshpande S."/>
            <person name="Douglass A.P."/>
            <person name="Hanson S.J."/>
            <person name="Klenk H.-P."/>
            <person name="Labutti K."/>
            <person name="Lapidus A."/>
            <person name="Lindquist E."/>
            <person name="Lipzen A."/>
            <person name="Meier-Kolthoff J.P."/>
            <person name="Ohm R.A."/>
            <person name="Otillar R.P."/>
            <person name="Pangilinan J."/>
            <person name="Peng Y."/>
            <person name="Rokas A."/>
            <person name="Rosa C.A."/>
            <person name="Scheuner C."/>
            <person name="Sibirny A.A."/>
            <person name="Slot J.C."/>
            <person name="Stielow J.B."/>
            <person name="Sun H."/>
            <person name="Kurtzman C.P."/>
            <person name="Blackwell M."/>
            <person name="Grigoriev I.V."/>
            <person name="Jeffries T.W."/>
        </authorList>
    </citation>
    <scope>NUCLEOTIDE SEQUENCE [LARGE SCALE GENOMIC DNA]</scope>
    <source>
        <strain evidence="2">NRRL YB-2248</strain>
    </source>
</reference>